<dbReference type="EMBL" id="BMAW01094677">
    <property type="protein sequence ID" value="GFS66859.1"/>
    <property type="molecule type" value="Genomic_DNA"/>
</dbReference>
<sequence length="117" mass="12960">MLFHSKTKKVEEVLDANTNNASTSRKKIESDAKTVNDADFDDRSIVNIIIHLNIISQLLKYIAKCKFCNKLDSLVISEDSGTRRVICVNLVLQCIYCGEATSAMSSDMTNGSDDINP</sequence>
<comment type="caution">
    <text evidence="1">The sequence shown here is derived from an EMBL/GenBank/DDBJ whole genome shotgun (WGS) entry which is preliminary data.</text>
</comment>
<proteinExistence type="predicted"/>
<gene>
    <name evidence="1" type="ORF">NPIL_485811</name>
</gene>
<protein>
    <submittedName>
        <fullName evidence="1">Uncharacterized protein</fullName>
    </submittedName>
</protein>
<accession>A0A8X6KQP0</accession>
<name>A0A8X6KQP0_NEPPI</name>
<organism evidence="1 2">
    <name type="scientific">Nephila pilipes</name>
    <name type="common">Giant wood spider</name>
    <name type="synonym">Nephila maculata</name>
    <dbReference type="NCBI Taxonomy" id="299642"/>
    <lineage>
        <taxon>Eukaryota</taxon>
        <taxon>Metazoa</taxon>
        <taxon>Ecdysozoa</taxon>
        <taxon>Arthropoda</taxon>
        <taxon>Chelicerata</taxon>
        <taxon>Arachnida</taxon>
        <taxon>Araneae</taxon>
        <taxon>Araneomorphae</taxon>
        <taxon>Entelegynae</taxon>
        <taxon>Araneoidea</taxon>
        <taxon>Nephilidae</taxon>
        <taxon>Nephila</taxon>
    </lineage>
</organism>
<evidence type="ECO:0000313" key="2">
    <source>
        <dbReference type="Proteomes" id="UP000887013"/>
    </source>
</evidence>
<dbReference type="AlphaFoldDB" id="A0A8X6KQP0"/>
<keyword evidence="2" id="KW-1185">Reference proteome</keyword>
<evidence type="ECO:0000313" key="1">
    <source>
        <dbReference type="EMBL" id="GFS66859.1"/>
    </source>
</evidence>
<dbReference type="Proteomes" id="UP000887013">
    <property type="component" value="Unassembled WGS sequence"/>
</dbReference>
<reference evidence="1" key="1">
    <citation type="submission" date="2020-08" db="EMBL/GenBank/DDBJ databases">
        <title>Multicomponent nature underlies the extraordinary mechanical properties of spider dragline silk.</title>
        <authorList>
            <person name="Kono N."/>
            <person name="Nakamura H."/>
            <person name="Mori M."/>
            <person name="Yoshida Y."/>
            <person name="Ohtoshi R."/>
            <person name="Malay A.D."/>
            <person name="Moran D.A.P."/>
            <person name="Tomita M."/>
            <person name="Numata K."/>
            <person name="Arakawa K."/>
        </authorList>
    </citation>
    <scope>NUCLEOTIDE SEQUENCE</scope>
</reference>
<dbReference type="OrthoDB" id="6429968at2759"/>